<dbReference type="InterPro" id="IPR003787">
    <property type="entry name" value="Sulphur_relay_DsrE/F-like"/>
</dbReference>
<dbReference type="EMBL" id="JACHHR010000001">
    <property type="protein sequence ID" value="MBB5210307.1"/>
    <property type="molecule type" value="Genomic_DNA"/>
</dbReference>
<accession>A0A6P1TBT6</accession>
<dbReference type="RefSeq" id="WP_161858517.1">
    <property type="nucleotide sequence ID" value="NZ_CP047491.1"/>
</dbReference>
<dbReference type="NCBIfam" id="NF001238">
    <property type="entry name" value="PRK00211.1"/>
    <property type="match status" value="1"/>
</dbReference>
<dbReference type="GO" id="GO:0016740">
    <property type="term" value="F:transferase activity"/>
    <property type="evidence" value="ECO:0007669"/>
    <property type="project" value="UniProtKB-KW"/>
</dbReference>
<reference evidence="2 5" key="2">
    <citation type="submission" date="2020-08" db="EMBL/GenBank/DDBJ databases">
        <title>Genomic Encyclopedia of Type Strains, Phase IV (KMG-IV): sequencing the most valuable type-strain genomes for metagenomic binning, comparative biology and taxonomic classification.</title>
        <authorList>
            <person name="Goeker M."/>
        </authorList>
    </citation>
    <scope>NUCLEOTIDE SEQUENCE [LARGE SCALE GENOMIC DNA]</scope>
    <source>
        <strain evidence="2 5">DSM 11525</strain>
    </source>
</reference>
<dbReference type="PANTHER" id="PTHR38780:SF1">
    <property type="entry name" value="PROTEIN TUSC"/>
    <property type="match status" value="1"/>
</dbReference>
<dbReference type="Pfam" id="PF02635">
    <property type="entry name" value="DsrE"/>
    <property type="match status" value="1"/>
</dbReference>
<evidence type="ECO:0000313" key="2">
    <source>
        <dbReference type="EMBL" id="MBB5210307.1"/>
    </source>
</evidence>
<dbReference type="OrthoDB" id="9789418at2"/>
<dbReference type="Gene3D" id="3.40.1260.10">
    <property type="entry name" value="DsrEFH-like"/>
    <property type="match status" value="1"/>
</dbReference>
<evidence type="ECO:0000313" key="3">
    <source>
        <dbReference type="EMBL" id="QHQ39195.1"/>
    </source>
</evidence>
<name>A0A6P1TBT6_9GAMM</name>
<reference evidence="3 4" key="1">
    <citation type="submission" date="2020-01" db="EMBL/GenBank/DDBJ databases">
        <title>The possibility of degradation of plastic by Microbulbifer hydrolyticus IRE-31.</title>
        <authorList>
            <person name="Liu L."/>
        </authorList>
    </citation>
    <scope>NUCLEOTIDE SEQUENCE [LARGE SCALE GENOMIC DNA]</scope>
    <source>
        <strain evidence="3 4">IRE-31</strain>
    </source>
</reference>
<protein>
    <submittedName>
        <fullName evidence="3">Sulfurtransferase complex subunit TusC</fullName>
        <ecNumber evidence="3">2.8.1.-</ecNumber>
    </submittedName>
    <submittedName>
        <fullName evidence="2">tRNA 2-thiouridine synthesizing protein C</fullName>
    </submittedName>
</protein>
<dbReference type="InterPro" id="IPR017462">
    <property type="entry name" value="Sulphur_relay_TusC/DsrF"/>
</dbReference>
<dbReference type="EC" id="2.8.1.-" evidence="3"/>
<evidence type="ECO:0000256" key="1">
    <source>
        <dbReference type="ARBA" id="ARBA00005996"/>
    </source>
</evidence>
<dbReference type="EMBL" id="CP047491">
    <property type="protein sequence ID" value="QHQ39195.1"/>
    <property type="molecule type" value="Genomic_DNA"/>
</dbReference>
<keyword evidence="3" id="KW-0808">Transferase</keyword>
<dbReference type="Proteomes" id="UP000464675">
    <property type="component" value="Chromosome"/>
</dbReference>
<dbReference type="PANTHER" id="PTHR38780">
    <property type="entry name" value="PROTEIN TUSC"/>
    <property type="match status" value="1"/>
</dbReference>
<dbReference type="NCBIfam" id="TIGR03010">
    <property type="entry name" value="sulf_tusC_dsrF"/>
    <property type="match status" value="1"/>
</dbReference>
<dbReference type="SUPFAM" id="SSF75169">
    <property type="entry name" value="DsrEFH-like"/>
    <property type="match status" value="1"/>
</dbReference>
<evidence type="ECO:0000313" key="5">
    <source>
        <dbReference type="Proteomes" id="UP000563601"/>
    </source>
</evidence>
<evidence type="ECO:0000313" key="4">
    <source>
        <dbReference type="Proteomes" id="UP000464675"/>
    </source>
</evidence>
<organism evidence="2 5">
    <name type="scientific">Microbulbifer hydrolyticus</name>
    <dbReference type="NCBI Taxonomy" id="48074"/>
    <lineage>
        <taxon>Bacteria</taxon>
        <taxon>Pseudomonadati</taxon>
        <taxon>Pseudomonadota</taxon>
        <taxon>Gammaproteobacteria</taxon>
        <taxon>Cellvibrionales</taxon>
        <taxon>Microbulbiferaceae</taxon>
        <taxon>Microbulbifer</taxon>
    </lineage>
</organism>
<dbReference type="InterPro" id="IPR027396">
    <property type="entry name" value="DsrEFH-like"/>
</dbReference>
<gene>
    <name evidence="3" type="primary">tusC</name>
    <name evidence="3" type="ORF">GTQ55_09505</name>
    <name evidence="2" type="ORF">HNQ53_000495</name>
</gene>
<dbReference type="Proteomes" id="UP000563601">
    <property type="component" value="Unassembled WGS sequence"/>
</dbReference>
<keyword evidence="4" id="KW-1185">Reference proteome</keyword>
<sequence length="121" mass="13296">MSQPKSILALCRHAPYGNALAREGLEAVLASAAMDQIPDVLFINDGVFQLLEQDPKAIGEKNLRRNLQALPMFGVETLYVCHRSLKERGLAPEQLNIAGAELKLLEDTGTFIGNFDQVLSF</sequence>
<proteinExistence type="inferred from homology"/>
<comment type="similarity">
    <text evidence="1">Belongs to the DsrF/TusC family.</text>
</comment>
<dbReference type="AlphaFoldDB" id="A0A6P1TBT6"/>